<dbReference type="RefSeq" id="WP_142947929.1">
    <property type="nucleotide sequence ID" value="NZ_ARXR01000005.1"/>
</dbReference>
<proteinExistence type="predicted"/>
<dbReference type="PRINTS" id="PR00455">
    <property type="entry name" value="HTHTETR"/>
</dbReference>
<dbReference type="InterPro" id="IPR025722">
    <property type="entry name" value="TetR"/>
</dbReference>
<accession>A0ABS0ADJ2</accession>
<dbReference type="PANTHER" id="PTHR30055:SF223">
    <property type="entry name" value="HTH-TYPE TRANSCRIPTIONAL REGULATOR UIDR"/>
    <property type="match status" value="1"/>
</dbReference>
<gene>
    <name evidence="4" type="ORF">ISO4_00820</name>
</gene>
<evidence type="ECO:0000313" key="4">
    <source>
        <dbReference type="EMBL" id="MBF5052218.1"/>
    </source>
</evidence>
<keyword evidence="5" id="KW-1185">Reference proteome</keyword>
<evidence type="ECO:0000256" key="1">
    <source>
        <dbReference type="ARBA" id="ARBA00023125"/>
    </source>
</evidence>
<dbReference type="InterPro" id="IPR009057">
    <property type="entry name" value="Homeodomain-like_sf"/>
</dbReference>
<feature type="domain" description="HTH tetR-type" evidence="3">
    <location>
        <begin position="2"/>
        <end position="62"/>
    </location>
</feature>
<dbReference type="Proteomes" id="UP000644441">
    <property type="component" value="Unassembled WGS sequence"/>
</dbReference>
<dbReference type="Pfam" id="PF13972">
    <property type="entry name" value="TetR"/>
    <property type="match status" value="1"/>
</dbReference>
<protein>
    <submittedName>
        <fullName evidence="4">TetR family transcriptional regulator</fullName>
    </submittedName>
</protein>
<dbReference type="PROSITE" id="PS50977">
    <property type="entry name" value="HTH_TETR_2"/>
    <property type="match status" value="1"/>
</dbReference>
<reference evidence="4 5" key="1">
    <citation type="submission" date="2012-09" db="EMBL/GenBank/DDBJ databases">
        <title>Genome Sequence of alkane-degrading Bacterium Alcanivorax venustensis ISO4.</title>
        <authorList>
            <person name="Lai Q."/>
            <person name="Shao Z."/>
        </authorList>
    </citation>
    <scope>NUCLEOTIDE SEQUENCE [LARGE SCALE GENOMIC DNA]</scope>
    <source>
        <strain evidence="4 5">ISO4</strain>
    </source>
</reference>
<evidence type="ECO:0000256" key="2">
    <source>
        <dbReference type="PROSITE-ProRule" id="PRU00335"/>
    </source>
</evidence>
<feature type="DNA-binding region" description="H-T-H motif" evidence="2">
    <location>
        <begin position="25"/>
        <end position="44"/>
    </location>
</feature>
<dbReference type="EMBL" id="ARXR01000005">
    <property type="protein sequence ID" value="MBF5052218.1"/>
    <property type="molecule type" value="Genomic_DNA"/>
</dbReference>
<evidence type="ECO:0000259" key="3">
    <source>
        <dbReference type="PROSITE" id="PS50977"/>
    </source>
</evidence>
<dbReference type="PANTHER" id="PTHR30055">
    <property type="entry name" value="HTH-TYPE TRANSCRIPTIONAL REGULATOR RUTR"/>
    <property type="match status" value="1"/>
</dbReference>
<name>A0ABS0ADJ2_9GAMM</name>
<keyword evidence="1 2" id="KW-0238">DNA-binding</keyword>
<dbReference type="GeneID" id="99765283"/>
<evidence type="ECO:0000313" key="5">
    <source>
        <dbReference type="Proteomes" id="UP000644441"/>
    </source>
</evidence>
<sequence>MTDTKTRILDTALNLFNRAGERNVTTNHIAEGLGISPGNLYYHYRNKAAIVAALFERYQEQIRDLLTVPEGPLTWQDKMRYFEGILESMWQARFLHRDLAHFLHQDAELRRRYKVFVQDSLERGLVIYRSLRDSGLIEASDEELRGLLVNTWVLAASWPGFTHGLNPDATGDEALDRTLLRQGIYQIICLEAPYLRGEALDHLDAMKQEFRTGDTTMDLLFAAAEAPPARRA</sequence>
<dbReference type="SUPFAM" id="SSF46689">
    <property type="entry name" value="Homeodomain-like"/>
    <property type="match status" value="1"/>
</dbReference>
<dbReference type="InterPro" id="IPR050109">
    <property type="entry name" value="HTH-type_TetR-like_transc_reg"/>
</dbReference>
<dbReference type="Gene3D" id="1.10.357.10">
    <property type="entry name" value="Tetracycline Repressor, domain 2"/>
    <property type="match status" value="1"/>
</dbReference>
<organism evidence="4 5">
    <name type="scientific">Alloalcanivorax venustensis ISO4</name>
    <dbReference type="NCBI Taxonomy" id="1177184"/>
    <lineage>
        <taxon>Bacteria</taxon>
        <taxon>Pseudomonadati</taxon>
        <taxon>Pseudomonadota</taxon>
        <taxon>Gammaproteobacteria</taxon>
        <taxon>Oceanospirillales</taxon>
        <taxon>Alcanivoracaceae</taxon>
        <taxon>Alloalcanivorax</taxon>
    </lineage>
</organism>
<dbReference type="Pfam" id="PF00440">
    <property type="entry name" value="TetR_N"/>
    <property type="match status" value="1"/>
</dbReference>
<dbReference type="InterPro" id="IPR001647">
    <property type="entry name" value="HTH_TetR"/>
</dbReference>
<comment type="caution">
    <text evidence="4">The sequence shown here is derived from an EMBL/GenBank/DDBJ whole genome shotgun (WGS) entry which is preliminary data.</text>
</comment>